<sequence>MHILPSDIDVGTAWNTVSIRLSACSPTRKPPIGTVAQTLPVPCRTIHSHALDDSGL</sequence>
<name>A0ABS2TDU4_9ACTO</name>
<protein>
    <submittedName>
        <fullName evidence="1">Uncharacterized protein</fullName>
    </submittedName>
</protein>
<evidence type="ECO:0000313" key="2">
    <source>
        <dbReference type="Proteomes" id="UP000705983"/>
    </source>
</evidence>
<reference evidence="2" key="1">
    <citation type="submission" date="2021-02" db="EMBL/GenBank/DDBJ databases">
        <title>Leucobacter sp. CX169.</title>
        <authorList>
            <person name="Cheng Y."/>
        </authorList>
    </citation>
    <scope>NUCLEOTIDE SEQUENCE [LARGE SCALE GENOMIC DNA]</scope>
    <source>
        <strain evidence="2">JY899</strain>
    </source>
</reference>
<proteinExistence type="predicted"/>
<keyword evidence="2" id="KW-1185">Reference proteome</keyword>
<organism evidence="1 2">
    <name type="scientific">Flaviflexus equikiangi</name>
    <dbReference type="NCBI Taxonomy" id="2758573"/>
    <lineage>
        <taxon>Bacteria</taxon>
        <taxon>Bacillati</taxon>
        <taxon>Actinomycetota</taxon>
        <taxon>Actinomycetes</taxon>
        <taxon>Actinomycetales</taxon>
        <taxon>Actinomycetaceae</taxon>
        <taxon>Flaviflexus</taxon>
    </lineage>
</organism>
<gene>
    <name evidence="1" type="ORF">JVW63_03700</name>
</gene>
<comment type="caution">
    <text evidence="1">The sequence shown here is derived from an EMBL/GenBank/DDBJ whole genome shotgun (WGS) entry which is preliminary data.</text>
</comment>
<dbReference type="RefSeq" id="WP_187996225.1">
    <property type="nucleotide sequence ID" value="NZ_JACEXG010000002.1"/>
</dbReference>
<dbReference type="Proteomes" id="UP000705983">
    <property type="component" value="Unassembled WGS sequence"/>
</dbReference>
<evidence type="ECO:0000313" key="1">
    <source>
        <dbReference type="EMBL" id="MBM9432807.1"/>
    </source>
</evidence>
<accession>A0ABS2TDU4</accession>
<dbReference type="EMBL" id="JAFFJS010000002">
    <property type="protein sequence ID" value="MBM9432807.1"/>
    <property type="molecule type" value="Genomic_DNA"/>
</dbReference>